<protein>
    <submittedName>
        <fullName evidence="1">Uncharacterized protein</fullName>
    </submittedName>
</protein>
<dbReference type="OrthoDB" id="5775791at2759"/>
<evidence type="ECO:0000313" key="1">
    <source>
        <dbReference type="EMBL" id="PIO73523.1"/>
    </source>
</evidence>
<dbReference type="AlphaFoldDB" id="A0A2G9UTM4"/>
<gene>
    <name evidence="1" type="ORF">TELCIR_04504</name>
</gene>
<keyword evidence="2" id="KW-1185">Reference proteome</keyword>
<proteinExistence type="predicted"/>
<sequence length="88" mass="9983">MAPRSRRCESVVCGASQQLASDCVSSKRIANENDAEIEHWLKNVNEHECKHVNAIVVNSLASLRDWERRDSLRRLLENKSGAGEHEEL</sequence>
<name>A0A2G9UTM4_TELCI</name>
<dbReference type="EMBL" id="KZ345439">
    <property type="protein sequence ID" value="PIO73523.1"/>
    <property type="molecule type" value="Genomic_DNA"/>
</dbReference>
<organism evidence="1 2">
    <name type="scientific">Teladorsagia circumcincta</name>
    <name type="common">Brown stomach worm</name>
    <name type="synonym">Ostertagia circumcincta</name>
    <dbReference type="NCBI Taxonomy" id="45464"/>
    <lineage>
        <taxon>Eukaryota</taxon>
        <taxon>Metazoa</taxon>
        <taxon>Ecdysozoa</taxon>
        <taxon>Nematoda</taxon>
        <taxon>Chromadorea</taxon>
        <taxon>Rhabditida</taxon>
        <taxon>Rhabditina</taxon>
        <taxon>Rhabditomorpha</taxon>
        <taxon>Strongyloidea</taxon>
        <taxon>Trichostrongylidae</taxon>
        <taxon>Teladorsagia</taxon>
    </lineage>
</organism>
<reference evidence="1 2" key="1">
    <citation type="submission" date="2015-09" db="EMBL/GenBank/DDBJ databases">
        <title>Draft genome of the parasitic nematode Teladorsagia circumcincta isolate WARC Sus (inbred).</title>
        <authorList>
            <person name="Mitreva M."/>
        </authorList>
    </citation>
    <scope>NUCLEOTIDE SEQUENCE [LARGE SCALE GENOMIC DNA]</scope>
    <source>
        <strain evidence="1 2">S</strain>
    </source>
</reference>
<evidence type="ECO:0000313" key="2">
    <source>
        <dbReference type="Proteomes" id="UP000230423"/>
    </source>
</evidence>
<dbReference type="Proteomes" id="UP000230423">
    <property type="component" value="Unassembled WGS sequence"/>
</dbReference>
<accession>A0A2G9UTM4</accession>